<evidence type="ECO:0008006" key="3">
    <source>
        <dbReference type="Google" id="ProtNLM"/>
    </source>
</evidence>
<name>A0AAV5TRS3_9BILA</name>
<dbReference type="AlphaFoldDB" id="A0AAV5TRS3"/>
<evidence type="ECO:0000313" key="1">
    <source>
        <dbReference type="EMBL" id="GMS96654.1"/>
    </source>
</evidence>
<sequence>MVEGNNLKPKEEGVKKVAKVDGVKKPESYIVDLDCVSRNTLRPFVQMLFSHPKILKLGFKFEHDLAELRKAVSLIGCGSLRDPINLSCILLMIEVLMEETEKVSYAPEILAEFGMGDNSGDVTVASRLDRRSMSSFCESLLGLPLENRENSAQYG</sequence>
<dbReference type="Proteomes" id="UP001432027">
    <property type="component" value="Unassembled WGS sequence"/>
</dbReference>
<comment type="caution">
    <text evidence="1">The sequence shown here is derived from an EMBL/GenBank/DDBJ whole genome shotgun (WGS) entry which is preliminary data.</text>
</comment>
<gene>
    <name evidence="1" type="ORF">PENTCL1PPCAC_18829</name>
</gene>
<keyword evidence="2" id="KW-1185">Reference proteome</keyword>
<feature type="non-terminal residue" evidence="1">
    <location>
        <position position="155"/>
    </location>
</feature>
<protein>
    <recommendedName>
        <fullName evidence="3">3'-5' exonuclease domain-containing protein</fullName>
    </recommendedName>
</protein>
<organism evidence="1 2">
    <name type="scientific">Pristionchus entomophagus</name>
    <dbReference type="NCBI Taxonomy" id="358040"/>
    <lineage>
        <taxon>Eukaryota</taxon>
        <taxon>Metazoa</taxon>
        <taxon>Ecdysozoa</taxon>
        <taxon>Nematoda</taxon>
        <taxon>Chromadorea</taxon>
        <taxon>Rhabditida</taxon>
        <taxon>Rhabditina</taxon>
        <taxon>Diplogasteromorpha</taxon>
        <taxon>Diplogasteroidea</taxon>
        <taxon>Neodiplogasteridae</taxon>
        <taxon>Pristionchus</taxon>
    </lineage>
</organism>
<evidence type="ECO:0000313" key="2">
    <source>
        <dbReference type="Proteomes" id="UP001432027"/>
    </source>
</evidence>
<dbReference type="GO" id="GO:0003676">
    <property type="term" value="F:nucleic acid binding"/>
    <property type="evidence" value="ECO:0007669"/>
    <property type="project" value="InterPro"/>
</dbReference>
<accession>A0AAV5TRS3</accession>
<dbReference type="Gene3D" id="3.30.420.10">
    <property type="entry name" value="Ribonuclease H-like superfamily/Ribonuclease H"/>
    <property type="match status" value="1"/>
</dbReference>
<dbReference type="InterPro" id="IPR036397">
    <property type="entry name" value="RNaseH_sf"/>
</dbReference>
<proteinExistence type="predicted"/>
<reference evidence="1" key="1">
    <citation type="submission" date="2023-10" db="EMBL/GenBank/DDBJ databases">
        <title>Genome assembly of Pristionchus species.</title>
        <authorList>
            <person name="Yoshida K."/>
            <person name="Sommer R.J."/>
        </authorList>
    </citation>
    <scope>NUCLEOTIDE SEQUENCE</scope>
    <source>
        <strain evidence="1">RS0144</strain>
    </source>
</reference>
<dbReference type="EMBL" id="BTSX01000004">
    <property type="protein sequence ID" value="GMS96654.1"/>
    <property type="molecule type" value="Genomic_DNA"/>
</dbReference>